<dbReference type="EMBL" id="FN543429">
    <property type="protein sequence ID" value="CBA62578.1"/>
    <property type="molecule type" value="mRNA"/>
</dbReference>
<feature type="coiled-coil region" evidence="1">
    <location>
        <begin position="122"/>
        <end position="156"/>
    </location>
</feature>
<name>D7FB22_9HYME</name>
<protein>
    <submittedName>
        <fullName evidence="2">BVpp95a protein</fullName>
    </submittedName>
</protein>
<evidence type="ECO:0000313" key="2">
    <source>
        <dbReference type="EMBL" id="CBA62578.1"/>
    </source>
</evidence>
<reference evidence="2" key="1">
    <citation type="submission" date="2009-08" db="EMBL/GenBank/DDBJ databases">
        <title>Identification of bracovirus particle proteins and analysis of their transcript levels at the stage of virion formation.</title>
        <authorList>
            <person name="Wetterwald C."/>
            <person name="Roth T."/>
            <person name="Kaeslin M."/>
            <person name="Anaheim M."/>
            <person name="Wespi G."/>
            <person name="Heller M."/>
            <person name="Meser P."/>
            <person name="Roditi I."/>
            <person name="Pfister-Wilhelm R."/>
            <person name="Bezier A."/>
            <person name="Gyapay G."/>
            <person name="Drezen J.M."/>
            <person name="Lanzrein B."/>
        </authorList>
    </citation>
    <scope>NUCLEOTIDE SEQUENCE</scope>
    <source>
        <tissue evidence="2">Ovary</tissue>
    </source>
</reference>
<sequence>MYENEGIVDKNNELCKKYHEIQRVLNNRKKDLDKTKREIEEIRQSGIKSEKEQENLKEKEKMIEKFTTIIVDNELKIRRIQYQVRKLDKQDYDIQLYKNILYDAQIYLCQRLLGQLNKKLALETDDEKKKELRIDIQKLKKRIEKISFEIKDLHSSYMLRKRRRMISGPYKANFCIKHTLDAKVWGRKYGGAEYQPGLVNGSSCSARRGNGAKNYSFFCSYKHINSQKKTSININ</sequence>
<organism evidence="2">
    <name type="scientific">Chelonus inanitus</name>
    <dbReference type="NCBI Taxonomy" id="49201"/>
    <lineage>
        <taxon>Eukaryota</taxon>
        <taxon>Metazoa</taxon>
        <taxon>Ecdysozoa</taxon>
        <taxon>Arthropoda</taxon>
        <taxon>Hexapoda</taxon>
        <taxon>Insecta</taxon>
        <taxon>Pterygota</taxon>
        <taxon>Neoptera</taxon>
        <taxon>Endopterygota</taxon>
        <taxon>Hymenoptera</taxon>
        <taxon>Apocrita</taxon>
        <taxon>Ichneumonoidea</taxon>
        <taxon>Braconidae</taxon>
        <taxon>Cheloninae</taxon>
        <taxon>Chelonus</taxon>
    </lineage>
</organism>
<dbReference type="AlphaFoldDB" id="D7FB22"/>
<feature type="coiled-coil region" evidence="1">
    <location>
        <begin position="18"/>
        <end position="52"/>
    </location>
</feature>
<keyword evidence="1" id="KW-0175">Coiled coil</keyword>
<proteinExistence type="evidence at transcript level"/>
<gene>
    <name evidence="2" type="primary">bv95a</name>
</gene>
<evidence type="ECO:0000256" key="1">
    <source>
        <dbReference type="SAM" id="Coils"/>
    </source>
</evidence>
<accession>D7FB22</accession>